<proteinExistence type="predicted"/>
<evidence type="ECO:0000313" key="2">
    <source>
        <dbReference type="EMBL" id="KAL1878398.1"/>
    </source>
</evidence>
<dbReference type="Gene3D" id="3.40.50.300">
    <property type="entry name" value="P-loop containing nucleotide triphosphate hydrolases"/>
    <property type="match status" value="2"/>
</dbReference>
<accession>A0ABR3XS25</accession>
<comment type="caution">
    <text evidence="2">The sequence shown here is derived from an EMBL/GenBank/DDBJ whole genome shotgun (WGS) entry which is preliminary data.</text>
</comment>
<reference evidence="2 3" key="1">
    <citation type="journal article" date="2024" name="IMA Fungus">
        <title>IMA Genome - F19 : A genome assembly and annotation guide to empower mycologists, including annotated draft genome sequences of Ceratocystis pirilliformis, Diaporthe australafricana, Fusarium ophioides, Paecilomyces lecythidis, and Sporothrix stenoceras.</title>
        <authorList>
            <person name="Aylward J."/>
            <person name="Wilson A.M."/>
            <person name="Visagie C.M."/>
            <person name="Spraker J."/>
            <person name="Barnes I."/>
            <person name="Buitendag C."/>
            <person name="Ceriani C."/>
            <person name="Del Mar Angel L."/>
            <person name="du Plessis D."/>
            <person name="Fuchs T."/>
            <person name="Gasser K."/>
            <person name="Kramer D."/>
            <person name="Li W."/>
            <person name="Munsamy K."/>
            <person name="Piso A."/>
            <person name="Price J.L."/>
            <person name="Sonnekus B."/>
            <person name="Thomas C."/>
            <person name="van der Nest A."/>
            <person name="van Dijk A."/>
            <person name="van Heerden A."/>
            <person name="van Vuuren N."/>
            <person name="Yilmaz N."/>
            <person name="Duong T.A."/>
            <person name="van der Merwe N.A."/>
            <person name="Wingfield M.J."/>
            <person name="Wingfield B.D."/>
        </authorList>
    </citation>
    <scope>NUCLEOTIDE SEQUENCE [LARGE SCALE GENOMIC DNA]</scope>
    <source>
        <strain evidence="2 3">CMW 18167</strain>
    </source>
</reference>
<dbReference type="SUPFAM" id="SSF52540">
    <property type="entry name" value="P-loop containing nucleoside triphosphate hydrolases"/>
    <property type="match status" value="1"/>
</dbReference>
<gene>
    <name evidence="2" type="ORF">Plec18167_004470</name>
</gene>
<dbReference type="EMBL" id="JAVDPF010000012">
    <property type="protein sequence ID" value="KAL1878398.1"/>
    <property type="molecule type" value="Genomic_DNA"/>
</dbReference>
<evidence type="ECO:0000313" key="3">
    <source>
        <dbReference type="Proteomes" id="UP001583193"/>
    </source>
</evidence>
<dbReference type="Proteomes" id="UP001583193">
    <property type="component" value="Unassembled WGS sequence"/>
</dbReference>
<dbReference type="InterPro" id="IPR006083">
    <property type="entry name" value="PRK/URK"/>
</dbReference>
<organism evidence="2 3">
    <name type="scientific">Paecilomyces lecythidis</name>
    <dbReference type="NCBI Taxonomy" id="3004212"/>
    <lineage>
        <taxon>Eukaryota</taxon>
        <taxon>Fungi</taxon>
        <taxon>Dikarya</taxon>
        <taxon>Ascomycota</taxon>
        <taxon>Pezizomycotina</taxon>
        <taxon>Eurotiomycetes</taxon>
        <taxon>Eurotiomycetidae</taxon>
        <taxon>Eurotiales</taxon>
        <taxon>Thermoascaceae</taxon>
        <taxon>Paecilomyces</taxon>
    </lineage>
</organism>
<dbReference type="InterPro" id="IPR027417">
    <property type="entry name" value="P-loop_NTPase"/>
</dbReference>
<sequence>MEAEVAHLADTILSRARAHSKPRFLVAIAGAPGSGKTTTAKAVQRELQDRHIDTALLSMDGFHLPRAILDTLPNHEEAYTRRGAPWTFDVTGFLQFVRQLRDWADGHSPHGSAALTAPTFDHRTKDPVADGVVIPIDTQIVLLEGNYLLLNQDTWREIAPLVDLRVFIDVHLGVARDRLARRHVESGIEPSLEDGYRRVDSNDYLNGLEIQENLITPDVVVQSVEYP</sequence>
<name>A0ABR3XS25_9EURO</name>
<evidence type="ECO:0000259" key="1">
    <source>
        <dbReference type="Pfam" id="PF00485"/>
    </source>
</evidence>
<protein>
    <recommendedName>
        <fullName evidence="1">Phosphoribulokinase/uridine kinase domain-containing protein</fullName>
    </recommendedName>
</protein>
<dbReference type="Pfam" id="PF00485">
    <property type="entry name" value="PRK"/>
    <property type="match status" value="1"/>
</dbReference>
<feature type="domain" description="Phosphoribulokinase/uridine kinase" evidence="1">
    <location>
        <begin position="26"/>
        <end position="181"/>
    </location>
</feature>
<keyword evidence="3" id="KW-1185">Reference proteome</keyword>
<dbReference type="PANTHER" id="PTHR10285">
    <property type="entry name" value="URIDINE KINASE"/>
    <property type="match status" value="1"/>
</dbReference>